<evidence type="ECO:0000256" key="3">
    <source>
        <dbReference type="ARBA" id="ARBA00022448"/>
    </source>
</evidence>
<organism evidence="10 11">
    <name type="scientific">Funneliformis mosseae</name>
    <name type="common">Endomycorrhizal fungus</name>
    <name type="synonym">Glomus mosseae</name>
    <dbReference type="NCBI Taxonomy" id="27381"/>
    <lineage>
        <taxon>Eukaryota</taxon>
        <taxon>Fungi</taxon>
        <taxon>Fungi incertae sedis</taxon>
        <taxon>Mucoromycota</taxon>
        <taxon>Glomeromycotina</taxon>
        <taxon>Glomeromycetes</taxon>
        <taxon>Glomerales</taxon>
        <taxon>Glomeraceae</taxon>
        <taxon>Funneliformis</taxon>
    </lineage>
</organism>
<dbReference type="InterPro" id="IPR022357">
    <property type="entry name" value="MIP_CS"/>
</dbReference>
<gene>
    <name evidence="10" type="ORF">FMOSSE_LOCUS7816</name>
</gene>
<feature type="transmembrane region" description="Helical" evidence="9">
    <location>
        <begin position="215"/>
        <end position="235"/>
    </location>
</feature>
<evidence type="ECO:0000256" key="2">
    <source>
        <dbReference type="ARBA" id="ARBA00006175"/>
    </source>
</evidence>
<evidence type="ECO:0000256" key="9">
    <source>
        <dbReference type="SAM" id="Phobius"/>
    </source>
</evidence>
<keyword evidence="4" id="KW-1003">Cell membrane</keyword>
<dbReference type="GO" id="GO:0005886">
    <property type="term" value="C:plasma membrane"/>
    <property type="evidence" value="ECO:0007669"/>
    <property type="project" value="UniProtKB-SubCell"/>
</dbReference>
<evidence type="ECO:0000256" key="1">
    <source>
        <dbReference type="ARBA" id="ARBA00004651"/>
    </source>
</evidence>
<evidence type="ECO:0000313" key="10">
    <source>
        <dbReference type="EMBL" id="CAG8578260.1"/>
    </source>
</evidence>
<keyword evidence="3 8" id="KW-0813">Transport</keyword>
<dbReference type="InterPro" id="IPR000425">
    <property type="entry name" value="MIP"/>
</dbReference>
<evidence type="ECO:0000256" key="5">
    <source>
        <dbReference type="ARBA" id="ARBA00022692"/>
    </source>
</evidence>
<reference evidence="10" key="1">
    <citation type="submission" date="2021-06" db="EMBL/GenBank/DDBJ databases">
        <authorList>
            <person name="Kallberg Y."/>
            <person name="Tangrot J."/>
            <person name="Rosling A."/>
        </authorList>
    </citation>
    <scope>NUCLEOTIDE SEQUENCE</scope>
    <source>
        <strain evidence="10">87-6 pot B 2015</strain>
    </source>
</reference>
<feature type="transmembrane region" description="Helical" evidence="9">
    <location>
        <begin position="12"/>
        <end position="35"/>
    </location>
</feature>
<evidence type="ECO:0000313" key="11">
    <source>
        <dbReference type="Proteomes" id="UP000789375"/>
    </source>
</evidence>
<evidence type="ECO:0000256" key="4">
    <source>
        <dbReference type="ARBA" id="ARBA00022475"/>
    </source>
</evidence>
<dbReference type="AlphaFoldDB" id="A0A9N9G1K6"/>
<dbReference type="Gene3D" id="1.20.1080.10">
    <property type="entry name" value="Glycerol uptake facilitator protein"/>
    <property type="match status" value="1"/>
</dbReference>
<comment type="caution">
    <text evidence="10">The sequence shown here is derived from an EMBL/GenBank/DDBJ whole genome shotgun (WGS) entry which is preliminary data.</text>
</comment>
<dbReference type="InterPro" id="IPR023271">
    <property type="entry name" value="Aquaporin-like"/>
</dbReference>
<accession>A0A9N9G1K6</accession>
<name>A0A9N9G1K6_FUNMO</name>
<evidence type="ECO:0000256" key="8">
    <source>
        <dbReference type="RuleBase" id="RU000477"/>
    </source>
</evidence>
<dbReference type="EMBL" id="CAJVPP010001904">
    <property type="protein sequence ID" value="CAG8578260.1"/>
    <property type="molecule type" value="Genomic_DNA"/>
</dbReference>
<dbReference type="PROSITE" id="PS00221">
    <property type="entry name" value="MIP"/>
    <property type="match status" value="1"/>
</dbReference>
<dbReference type="PRINTS" id="PR00783">
    <property type="entry name" value="MINTRINSICP"/>
</dbReference>
<evidence type="ECO:0000256" key="6">
    <source>
        <dbReference type="ARBA" id="ARBA00022989"/>
    </source>
</evidence>
<keyword evidence="7 9" id="KW-0472">Membrane</keyword>
<comment type="subcellular location">
    <subcellularLocation>
        <location evidence="1">Cell membrane</location>
        <topology evidence="1">Multi-pass membrane protein</topology>
    </subcellularLocation>
</comment>
<dbReference type="SUPFAM" id="SSF81338">
    <property type="entry name" value="Aquaporin-like"/>
    <property type="match status" value="1"/>
</dbReference>
<feature type="transmembrane region" description="Helical" evidence="9">
    <location>
        <begin position="90"/>
        <end position="111"/>
    </location>
</feature>
<feature type="transmembrane region" description="Helical" evidence="9">
    <location>
        <begin position="141"/>
        <end position="160"/>
    </location>
</feature>
<protein>
    <submittedName>
        <fullName evidence="10">1769_t:CDS:1</fullName>
    </submittedName>
</protein>
<dbReference type="NCBIfam" id="TIGR00861">
    <property type="entry name" value="MIP"/>
    <property type="match status" value="1"/>
</dbReference>
<dbReference type="Pfam" id="PF00230">
    <property type="entry name" value="MIP"/>
    <property type="match status" value="1"/>
</dbReference>
<dbReference type="PANTHER" id="PTHR19139:SF199">
    <property type="entry name" value="MIP17260P"/>
    <property type="match status" value="1"/>
</dbReference>
<dbReference type="PANTHER" id="PTHR19139">
    <property type="entry name" value="AQUAPORIN TRANSPORTER"/>
    <property type="match status" value="1"/>
</dbReference>
<keyword evidence="11" id="KW-1185">Reference proteome</keyword>
<keyword evidence="5 8" id="KW-0812">Transmembrane</keyword>
<dbReference type="InterPro" id="IPR034294">
    <property type="entry name" value="Aquaporin_transptr"/>
</dbReference>
<sequence>MSFFKHSKHDITASVAEFLGTAYFIFMGVGGAVSIQTVTSQGDGTLNVLAIPFAFGFSLCVNIYIWGSVSGAALNPAVTIGLIASQNISLIRGIMYIVAQFLGGLVGAYFISLVQPKAFVNGAAINAVTDLGLGISTAQGLFLEMFTTSVLTMAVFMMAVEKPEPRKGNIMAAFVIGMSLFISAICAGPYTGASLNPARTFGPSVVAGKFGPNHWIYYVGPTLGSLLAAAFWKLLTMAKYRKATGDVAAFIENDEKDNLPTCTCGNSKSENQTKQENTLPY</sequence>
<feature type="transmembrane region" description="Helical" evidence="9">
    <location>
        <begin position="172"/>
        <end position="195"/>
    </location>
</feature>
<dbReference type="Proteomes" id="UP000789375">
    <property type="component" value="Unassembled WGS sequence"/>
</dbReference>
<proteinExistence type="inferred from homology"/>
<comment type="similarity">
    <text evidence="2 8">Belongs to the MIP/aquaporin (TC 1.A.8) family.</text>
</comment>
<keyword evidence="6 9" id="KW-1133">Transmembrane helix</keyword>
<evidence type="ECO:0000256" key="7">
    <source>
        <dbReference type="ARBA" id="ARBA00023136"/>
    </source>
</evidence>
<dbReference type="GO" id="GO:0015250">
    <property type="term" value="F:water channel activity"/>
    <property type="evidence" value="ECO:0007669"/>
    <property type="project" value="TreeGrafter"/>
</dbReference>
<feature type="transmembrane region" description="Helical" evidence="9">
    <location>
        <begin position="47"/>
        <end position="69"/>
    </location>
</feature>